<dbReference type="PANTHER" id="PTHR33217:SF9">
    <property type="entry name" value="MUTATOR FAMILY TRANSPOSASE"/>
    <property type="match status" value="1"/>
</dbReference>
<dbReference type="GO" id="GO:0006313">
    <property type="term" value="P:DNA transposition"/>
    <property type="evidence" value="ECO:0007669"/>
    <property type="project" value="InterPro"/>
</dbReference>
<dbReference type="EMBL" id="BART01031881">
    <property type="protein sequence ID" value="GAH17879.1"/>
    <property type="molecule type" value="Genomic_DNA"/>
</dbReference>
<comment type="caution">
    <text evidence="4">The sequence shown here is derived from an EMBL/GenBank/DDBJ whole genome shotgun (WGS) entry which is preliminary data.</text>
</comment>
<name>X1EL63_9ZZZZ</name>
<dbReference type="GO" id="GO:0003677">
    <property type="term" value="F:DNA binding"/>
    <property type="evidence" value="ECO:0007669"/>
    <property type="project" value="UniProtKB-KW"/>
</dbReference>
<evidence type="ECO:0000256" key="2">
    <source>
        <dbReference type="ARBA" id="ARBA00023125"/>
    </source>
</evidence>
<protein>
    <recommendedName>
        <fullName evidence="5">Mutator family transposase</fullName>
    </recommendedName>
</protein>
<evidence type="ECO:0000256" key="1">
    <source>
        <dbReference type="ARBA" id="ARBA00022578"/>
    </source>
</evidence>
<dbReference type="AlphaFoldDB" id="X1EL63"/>
<dbReference type="GO" id="GO:0004803">
    <property type="term" value="F:transposase activity"/>
    <property type="evidence" value="ECO:0007669"/>
    <property type="project" value="InterPro"/>
</dbReference>
<keyword evidence="1" id="KW-0815">Transposition</keyword>
<sequence length="143" mass="16283">MKLTRKRSAGNPHAAFDVAGTGNVLKIQWRASSRPYHFEPKYPKAVKCLKKDKEDLFTFYDFPATHWIHIRTTNSIESTFATVRLRTIKTKGCGSRIATLTMVFKLTMEASKTWVKLKGHKLILIVLKNKKFVDGELSEEVAA</sequence>
<organism evidence="4">
    <name type="scientific">marine sediment metagenome</name>
    <dbReference type="NCBI Taxonomy" id="412755"/>
    <lineage>
        <taxon>unclassified sequences</taxon>
        <taxon>metagenomes</taxon>
        <taxon>ecological metagenomes</taxon>
    </lineage>
</organism>
<dbReference type="InterPro" id="IPR001207">
    <property type="entry name" value="Transposase_mutator"/>
</dbReference>
<evidence type="ECO:0000256" key="3">
    <source>
        <dbReference type="ARBA" id="ARBA00023172"/>
    </source>
</evidence>
<dbReference type="Pfam" id="PF00872">
    <property type="entry name" value="Transposase_mut"/>
    <property type="match status" value="1"/>
</dbReference>
<dbReference type="PANTHER" id="PTHR33217">
    <property type="entry name" value="TRANSPOSASE FOR INSERTION SEQUENCE ELEMENT IS1081"/>
    <property type="match status" value="1"/>
</dbReference>
<accession>X1EL63</accession>
<evidence type="ECO:0000313" key="4">
    <source>
        <dbReference type="EMBL" id="GAH17879.1"/>
    </source>
</evidence>
<keyword evidence="3" id="KW-0233">DNA recombination</keyword>
<gene>
    <name evidence="4" type="ORF">S01H4_55272</name>
</gene>
<reference evidence="4" key="1">
    <citation type="journal article" date="2014" name="Front. Microbiol.">
        <title>High frequency of phylogenetically diverse reductive dehalogenase-homologous genes in deep subseafloor sedimentary metagenomes.</title>
        <authorList>
            <person name="Kawai M."/>
            <person name="Futagami T."/>
            <person name="Toyoda A."/>
            <person name="Takaki Y."/>
            <person name="Nishi S."/>
            <person name="Hori S."/>
            <person name="Arai W."/>
            <person name="Tsubouchi T."/>
            <person name="Morono Y."/>
            <person name="Uchiyama I."/>
            <person name="Ito T."/>
            <person name="Fujiyama A."/>
            <person name="Inagaki F."/>
            <person name="Takami H."/>
        </authorList>
    </citation>
    <scope>NUCLEOTIDE SEQUENCE</scope>
    <source>
        <strain evidence="4">Expedition CK06-06</strain>
    </source>
</reference>
<evidence type="ECO:0008006" key="5">
    <source>
        <dbReference type="Google" id="ProtNLM"/>
    </source>
</evidence>
<keyword evidence="2" id="KW-0238">DNA-binding</keyword>
<proteinExistence type="predicted"/>